<sequence length="119" mass="13864">MHDILLAREKQFFVRVYTSDRSWLETVLHRDFLECGSSGRLFGREDTIQSLLALTGDRDITIYNYRCSALGPGCWLVNYMTGMGEDWYYRTSIWVGQAAPQLRFHQASRLVKRGMPTTY</sequence>
<name>A0A1C6JJY7_9FIRM</name>
<accession>A0A1C6JJY7</accession>
<dbReference type="Gene3D" id="3.10.450.50">
    <property type="match status" value="1"/>
</dbReference>
<protein>
    <submittedName>
        <fullName evidence="2">Uncharacterized protein conserved in bacteria</fullName>
    </submittedName>
</protein>
<gene>
    <name evidence="2" type="ORF">SAMEA3545359_02272</name>
</gene>
<dbReference type="InterPro" id="IPR027843">
    <property type="entry name" value="DUF4440"/>
</dbReference>
<dbReference type="SUPFAM" id="SSF54427">
    <property type="entry name" value="NTF2-like"/>
    <property type="match status" value="1"/>
</dbReference>
<evidence type="ECO:0000259" key="1">
    <source>
        <dbReference type="Pfam" id="PF14534"/>
    </source>
</evidence>
<organism evidence="2">
    <name type="scientific">uncultured Anaerotruncus sp</name>
    <dbReference type="NCBI Taxonomy" id="905011"/>
    <lineage>
        <taxon>Bacteria</taxon>
        <taxon>Bacillati</taxon>
        <taxon>Bacillota</taxon>
        <taxon>Clostridia</taxon>
        <taxon>Eubacteriales</taxon>
        <taxon>Oscillospiraceae</taxon>
        <taxon>Anaerotruncus</taxon>
        <taxon>environmental samples</taxon>
    </lineage>
</organism>
<proteinExistence type="predicted"/>
<feature type="domain" description="DUF4440" evidence="1">
    <location>
        <begin position="6"/>
        <end position="95"/>
    </location>
</feature>
<dbReference type="EMBL" id="FMHG01000001">
    <property type="protein sequence ID" value="SCJ82320.1"/>
    <property type="molecule type" value="Genomic_DNA"/>
</dbReference>
<dbReference type="Pfam" id="PF14534">
    <property type="entry name" value="DUF4440"/>
    <property type="match status" value="1"/>
</dbReference>
<reference evidence="2" key="1">
    <citation type="submission" date="2015-09" db="EMBL/GenBank/DDBJ databases">
        <authorList>
            <consortium name="Pathogen Informatics"/>
        </authorList>
    </citation>
    <scope>NUCLEOTIDE SEQUENCE</scope>
    <source>
        <strain evidence="2">2789STDY5834896</strain>
    </source>
</reference>
<evidence type="ECO:0000313" key="2">
    <source>
        <dbReference type="EMBL" id="SCJ82320.1"/>
    </source>
</evidence>
<dbReference type="AlphaFoldDB" id="A0A1C6JJY7"/>
<dbReference type="InterPro" id="IPR032710">
    <property type="entry name" value="NTF2-like_dom_sf"/>
</dbReference>